<dbReference type="Proteomes" id="UP001229421">
    <property type="component" value="Unassembled WGS sequence"/>
</dbReference>
<keyword evidence="3" id="KW-0479">Metal-binding</keyword>
<dbReference type="EMBL" id="JAUHHV010000012">
    <property type="protein sequence ID" value="KAK1406630.1"/>
    <property type="molecule type" value="Genomic_DNA"/>
</dbReference>
<organism evidence="7 8">
    <name type="scientific">Tagetes erecta</name>
    <name type="common">African marigold</name>
    <dbReference type="NCBI Taxonomy" id="13708"/>
    <lineage>
        <taxon>Eukaryota</taxon>
        <taxon>Viridiplantae</taxon>
        <taxon>Streptophyta</taxon>
        <taxon>Embryophyta</taxon>
        <taxon>Tracheophyta</taxon>
        <taxon>Spermatophyta</taxon>
        <taxon>Magnoliopsida</taxon>
        <taxon>eudicotyledons</taxon>
        <taxon>Gunneridae</taxon>
        <taxon>Pentapetalae</taxon>
        <taxon>asterids</taxon>
        <taxon>campanulids</taxon>
        <taxon>Asterales</taxon>
        <taxon>Asteraceae</taxon>
        <taxon>Asteroideae</taxon>
        <taxon>Heliantheae alliance</taxon>
        <taxon>Tageteae</taxon>
        <taxon>Tagetes</taxon>
    </lineage>
</organism>
<dbReference type="PRINTS" id="PR00463">
    <property type="entry name" value="EP450I"/>
</dbReference>
<dbReference type="InterPro" id="IPR036396">
    <property type="entry name" value="Cyt_P450_sf"/>
</dbReference>
<dbReference type="InterPro" id="IPR002401">
    <property type="entry name" value="Cyt_P450_E_grp-I"/>
</dbReference>
<evidence type="ECO:0000256" key="4">
    <source>
        <dbReference type="ARBA" id="ARBA00023002"/>
    </source>
</evidence>
<dbReference type="Pfam" id="PF00067">
    <property type="entry name" value="p450"/>
    <property type="match status" value="1"/>
</dbReference>
<evidence type="ECO:0000256" key="2">
    <source>
        <dbReference type="ARBA" id="ARBA00022617"/>
    </source>
</evidence>
<keyword evidence="8" id="KW-1185">Reference proteome</keyword>
<name>A0AAD8JRQ5_TARER</name>
<evidence type="ECO:0000256" key="3">
    <source>
        <dbReference type="ARBA" id="ARBA00022723"/>
    </source>
</evidence>
<dbReference type="GO" id="GO:0020037">
    <property type="term" value="F:heme binding"/>
    <property type="evidence" value="ECO:0007669"/>
    <property type="project" value="InterPro"/>
</dbReference>
<evidence type="ECO:0000313" key="8">
    <source>
        <dbReference type="Proteomes" id="UP001229421"/>
    </source>
</evidence>
<dbReference type="InterPro" id="IPR052306">
    <property type="entry name" value="CYP450_71D"/>
</dbReference>
<sequence length="358" mass="41315">MKTHDLSFADRPRALVGEFIGYNYTGISLSPYGDYWRQIRKICVLELLSAKKVQSFQSIREEMSWNLVESITMHMSKTINLTKMITTMMNTIMCKVVVGKCKDQELLLAMINEALYVSSRFYVSDLFPSIKILPLITGTRSKLMKSRNKLDKVFDQIIADQQERVASGQDNHENEDLLGVLLRLKYDGGLEFPLTFDNIKAVLLDVFGGGTDNSSVVIQWTMSELLKNPRVMKKAQAEVRRVLKGKTKIHESNIQDLNYLKLVIKETLRLHLEGLLPAIESLFPCAEHRFCLRHIHENMKLTFKGKVYRDMIWKCATSTTIVHFEKAMDEVKSFNQDAHLWLTKIHPKHWSRSHFSGM</sequence>
<gene>
    <name evidence="7" type="ORF">QVD17_42103</name>
</gene>
<comment type="similarity">
    <text evidence="1">Belongs to the cytochrome P450 family.</text>
</comment>
<proteinExistence type="inferred from homology"/>
<evidence type="ECO:0000256" key="1">
    <source>
        <dbReference type="ARBA" id="ARBA00010617"/>
    </source>
</evidence>
<dbReference type="GO" id="GO:0004497">
    <property type="term" value="F:monooxygenase activity"/>
    <property type="evidence" value="ECO:0007669"/>
    <property type="project" value="UniProtKB-KW"/>
</dbReference>
<evidence type="ECO:0000313" key="7">
    <source>
        <dbReference type="EMBL" id="KAK1406630.1"/>
    </source>
</evidence>
<evidence type="ECO:0000256" key="6">
    <source>
        <dbReference type="ARBA" id="ARBA00023033"/>
    </source>
</evidence>
<protein>
    <recommendedName>
        <fullName evidence="9">Cytochrome P450</fullName>
    </recommendedName>
</protein>
<keyword evidence="5" id="KW-0408">Iron</keyword>
<dbReference type="AlphaFoldDB" id="A0AAD8JRQ5"/>
<accession>A0AAD8JRQ5</accession>
<dbReference type="GO" id="GO:0016705">
    <property type="term" value="F:oxidoreductase activity, acting on paired donors, with incorporation or reduction of molecular oxygen"/>
    <property type="evidence" value="ECO:0007669"/>
    <property type="project" value="InterPro"/>
</dbReference>
<evidence type="ECO:0008006" key="9">
    <source>
        <dbReference type="Google" id="ProtNLM"/>
    </source>
</evidence>
<dbReference type="Gene3D" id="1.10.630.10">
    <property type="entry name" value="Cytochrome P450"/>
    <property type="match status" value="1"/>
</dbReference>
<dbReference type="InterPro" id="IPR001128">
    <property type="entry name" value="Cyt_P450"/>
</dbReference>
<reference evidence="7" key="1">
    <citation type="journal article" date="2023" name="bioRxiv">
        <title>Improved chromosome-level genome assembly for marigold (Tagetes erecta).</title>
        <authorList>
            <person name="Jiang F."/>
            <person name="Yuan L."/>
            <person name="Wang S."/>
            <person name="Wang H."/>
            <person name="Xu D."/>
            <person name="Wang A."/>
            <person name="Fan W."/>
        </authorList>
    </citation>
    <scope>NUCLEOTIDE SEQUENCE</scope>
    <source>
        <strain evidence="7">WSJ</strain>
        <tissue evidence="7">Leaf</tissue>
    </source>
</reference>
<comment type="caution">
    <text evidence="7">The sequence shown here is derived from an EMBL/GenBank/DDBJ whole genome shotgun (WGS) entry which is preliminary data.</text>
</comment>
<keyword evidence="6" id="KW-0503">Monooxygenase</keyword>
<evidence type="ECO:0000256" key="5">
    <source>
        <dbReference type="ARBA" id="ARBA00023004"/>
    </source>
</evidence>
<dbReference type="PANTHER" id="PTHR47953:SF16">
    <property type="entry name" value="CYTOCHROME P450 71D8"/>
    <property type="match status" value="1"/>
</dbReference>
<keyword evidence="4" id="KW-0560">Oxidoreductase</keyword>
<dbReference type="PANTHER" id="PTHR47953">
    <property type="entry name" value="OS08G0105600 PROTEIN"/>
    <property type="match status" value="1"/>
</dbReference>
<keyword evidence="2" id="KW-0349">Heme</keyword>
<dbReference type="SUPFAM" id="SSF48264">
    <property type="entry name" value="Cytochrome P450"/>
    <property type="match status" value="1"/>
</dbReference>
<dbReference type="GO" id="GO:0005506">
    <property type="term" value="F:iron ion binding"/>
    <property type="evidence" value="ECO:0007669"/>
    <property type="project" value="InterPro"/>
</dbReference>